<gene>
    <name evidence="2" type="ORF">C900_03371</name>
</gene>
<dbReference type="PATRIC" id="fig|1237149.3.peg.3133"/>
<evidence type="ECO:0008006" key="4">
    <source>
        <dbReference type="Google" id="ProtNLM"/>
    </source>
</evidence>
<evidence type="ECO:0000313" key="3">
    <source>
        <dbReference type="Proteomes" id="UP000011135"/>
    </source>
</evidence>
<protein>
    <recommendedName>
        <fullName evidence="4">Copper chaperone NosL</fullName>
    </recommendedName>
</protein>
<dbReference type="EMBL" id="AMZN01000049">
    <property type="protein sequence ID" value="ELR70763.1"/>
    <property type="molecule type" value="Genomic_DNA"/>
</dbReference>
<feature type="transmembrane region" description="Helical" evidence="1">
    <location>
        <begin position="105"/>
        <end position="125"/>
    </location>
</feature>
<comment type="caution">
    <text evidence="2">The sequence shown here is derived from an EMBL/GenBank/DDBJ whole genome shotgun (WGS) entry which is preliminary data.</text>
</comment>
<name>L8JRH2_9BACT</name>
<organism evidence="2 3">
    <name type="scientific">Fulvivirga imtechensis AK7</name>
    <dbReference type="NCBI Taxonomy" id="1237149"/>
    <lineage>
        <taxon>Bacteria</taxon>
        <taxon>Pseudomonadati</taxon>
        <taxon>Bacteroidota</taxon>
        <taxon>Cytophagia</taxon>
        <taxon>Cytophagales</taxon>
        <taxon>Fulvivirgaceae</taxon>
        <taxon>Fulvivirga</taxon>
    </lineage>
</organism>
<dbReference type="eggNOG" id="COG4314">
    <property type="taxonomic scope" value="Bacteria"/>
</dbReference>
<evidence type="ECO:0000256" key="1">
    <source>
        <dbReference type="SAM" id="Phobius"/>
    </source>
</evidence>
<feature type="transmembrane region" description="Helical" evidence="1">
    <location>
        <begin position="164"/>
        <end position="186"/>
    </location>
</feature>
<dbReference type="OrthoDB" id="9809859at2"/>
<feature type="transmembrane region" description="Helical" evidence="1">
    <location>
        <begin position="80"/>
        <end position="98"/>
    </location>
</feature>
<dbReference type="Proteomes" id="UP000011135">
    <property type="component" value="Unassembled WGS sequence"/>
</dbReference>
<proteinExistence type="predicted"/>
<keyword evidence="3" id="KW-1185">Reference proteome</keyword>
<evidence type="ECO:0000313" key="2">
    <source>
        <dbReference type="EMBL" id="ELR70763.1"/>
    </source>
</evidence>
<keyword evidence="1" id="KW-0472">Membrane</keyword>
<accession>L8JRH2</accession>
<dbReference type="RefSeq" id="WP_009580737.1">
    <property type="nucleotide sequence ID" value="NZ_AMZN01000049.1"/>
</dbReference>
<sequence length="207" mass="23365">MQKLSKVLMLVGSLLLLLLFVTPLWRITLEAPQYPGGITMYIWINKITGDTPYTLQNINILNHYVGMQYIEPDSIPELKYFPYVIVAMVIFGVVTSLTGKRKLMLTWVLVMAALGALGLYDFYLWEYDYGHNLDPNAPIKVPGMAYQPPVIGSKMLLNFNAISYPYWGGLFLGLSMLMAATAFFIGKKKESKKEEKAVHKHSFATQG</sequence>
<keyword evidence="1" id="KW-0812">Transmembrane</keyword>
<dbReference type="STRING" id="1237149.C900_03371"/>
<keyword evidence="1" id="KW-1133">Transmembrane helix</keyword>
<dbReference type="AlphaFoldDB" id="L8JRH2"/>
<reference evidence="2 3" key="1">
    <citation type="submission" date="2012-12" db="EMBL/GenBank/DDBJ databases">
        <title>Genome assembly of Fulvivirga imtechensis AK7.</title>
        <authorList>
            <person name="Nupur N."/>
            <person name="Khatri I."/>
            <person name="Kumar R."/>
            <person name="Subramanian S."/>
            <person name="Pinnaka A."/>
        </authorList>
    </citation>
    <scope>NUCLEOTIDE SEQUENCE [LARGE SCALE GENOMIC DNA]</scope>
    <source>
        <strain evidence="2 3">AK7</strain>
    </source>
</reference>